<organism evidence="2 3">
    <name type="scientific">Favolaschia claudopus</name>
    <dbReference type="NCBI Taxonomy" id="2862362"/>
    <lineage>
        <taxon>Eukaryota</taxon>
        <taxon>Fungi</taxon>
        <taxon>Dikarya</taxon>
        <taxon>Basidiomycota</taxon>
        <taxon>Agaricomycotina</taxon>
        <taxon>Agaricomycetes</taxon>
        <taxon>Agaricomycetidae</taxon>
        <taxon>Agaricales</taxon>
        <taxon>Marasmiineae</taxon>
        <taxon>Mycenaceae</taxon>
        <taxon>Favolaschia</taxon>
    </lineage>
</organism>
<dbReference type="EMBL" id="JAWWNJ010000089">
    <property type="protein sequence ID" value="KAK7000349.1"/>
    <property type="molecule type" value="Genomic_DNA"/>
</dbReference>
<comment type="caution">
    <text evidence="2">The sequence shown here is derived from an EMBL/GenBank/DDBJ whole genome shotgun (WGS) entry which is preliminary data.</text>
</comment>
<keyword evidence="3" id="KW-1185">Reference proteome</keyword>
<gene>
    <name evidence="2" type="ORF">R3P38DRAFT_3219246</name>
</gene>
<dbReference type="Proteomes" id="UP001362999">
    <property type="component" value="Unassembled WGS sequence"/>
</dbReference>
<sequence length="510" mass="56045">MCPNLILSCPRRTDSHPASCSCRKDKHNPSARHSTDSPPSLEQPFDHDHLSPDIQLAQVLCRCARSDSLLRLRKLPNLPQHATRAPLDLRRALGSSALRRSLVATPYNHGNDIPISLEEEAREAWVLLPTTTSTRILSRILTSSTPVGDEAAAAAGAGFIDDATGESFSAGVNEEEEMEGKPFVKVDADTVIIVHASSDDNTGKATPSETASPEADTEALRRGLKRWRCPPCRGLHPLFSFQQSLPTHPIIPELIHIRAASLLESSPRSHPYRQLLLRQRSMPLVAQVGNDNGDHSCRHRARRATGPRKARKPKSARKTKIQDKRKEIVPPEATAAASVLAEDQEEGVPRTRLHEVVDCLMIRENKPGVMNNRQGRAIMCSGRFRMFLLISDGHTRCAEFLDLVDIIRGHTYIWIGLSFLYVRPCASSRLLTDPDSRLDSAIVLGPSSCGYTQTPLIPFAGLCALGLYATPLSPTHSRSVQRPSHRPHPDAPHSSSLHSHHLSAAHYVAG</sequence>
<dbReference type="AlphaFoldDB" id="A0AAW0A2X4"/>
<evidence type="ECO:0000313" key="3">
    <source>
        <dbReference type="Proteomes" id="UP001362999"/>
    </source>
</evidence>
<feature type="compositionally biased region" description="Basic residues" evidence="1">
    <location>
        <begin position="297"/>
        <end position="319"/>
    </location>
</feature>
<accession>A0AAW0A2X4</accession>
<name>A0AAW0A2X4_9AGAR</name>
<evidence type="ECO:0000313" key="2">
    <source>
        <dbReference type="EMBL" id="KAK7000349.1"/>
    </source>
</evidence>
<feature type="region of interest" description="Disordered" evidence="1">
    <location>
        <begin position="288"/>
        <end position="327"/>
    </location>
</feature>
<feature type="region of interest" description="Disordered" evidence="1">
    <location>
        <begin position="475"/>
        <end position="504"/>
    </location>
</feature>
<feature type="region of interest" description="Disordered" evidence="1">
    <location>
        <begin position="11"/>
        <end position="48"/>
    </location>
</feature>
<proteinExistence type="predicted"/>
<reference evidence="2 3" key="1">
    <citation type="journal article" date="2024" name="J Genomics">
        <title>Draft genome sequencing and assembly of Favolaschia claudopus CIRM-BRFM 2984 isolated from oak limbs.</title>
        <authorList>
            <person name="Navarro D."/>
            <person name="Drula E."/>
            <person name="Chaduli D."/>
            <person name="Cazenave R."/>
            <person name="Ahrendt S."/>
            <person name="Wang J."/>
            <person name="Lipzen A."/>
            <person name="Daum C."/>
            <person name="Barry K."/>
            <person name="Grigoriev I.V."/>
            <person name="Favel A."/>
            <person name="Rosso M.N."/>
            <person name="Martin F."/>
        </authorList>
    </citation>
    <scope>NUCLEOTIDE SEQUENCE [LARGE SCALE GENOMIC DNA]</scope>
    <source>
        <strain evidence="2 3">CIRM-BRFM 2984</strain>
    </source>
</reference>
<evidence type="ECO:0000256" key="1">
    <source>
        <dbReference type="SAM" id="MobiDB-lite"/>
    </source>
</evidence>
<protein>
    <submittedName>
        <fullName evidence="2">Uncharacterized protein</fullName>
    </submittedName>
</protein>
<feature type="region of interest" description="Disordered" evidence="1">
    <location>
        <begin position="196"/>
        <end position="219"/>
    </location>
</feature>